<comment type="caution">
    <text evidence="3">The sequence shown here is derived from an EMBL/GenBank/DDBJ whole genome shotgun (WGS) entry which is preliminary data.</text>
</comment>
<organism evidence="3 4">
    <name type="scientific">Novosphingobium anseongense</name>
    <dbReference type="NCBI Taxonomy" id="3133436"/>
    <lineage>
        <taxon>Bacteria</taxon>
        <taxon>Pseudomonadati</taxon>
        <taxon>Pseudomonadota</taxon>
        <taxon>Alphaproteobacteria</taxon>
        <taxon>Sphingomonadales</taxon>
        <taxon>Sphingomonadaceae</taxon>
        <taxon>Novosphingobium</taxon>
    </lineage>
</organism>
<dbReference type="InterPro" id="IPR001387">
    <property type="entry name" value="Cro/C1-type_HTH"/>
</dbReference>
<dbReference type="SMART" id="SM00530">
    <property type="entry name" value="HTH_XRE"/>
    <property type="match status" value="1"/>
</dbReference>
<keyword evidence="1" id="KW-0472">Membrane</keyword>
<keyword evidence="1" id="KW-1133">Transmembrane helix</keyword>
<dbReference type="RefSeq" id="WP_339587086.1">
    <property type="nucleotide sequence ID" value="NZ_JBBHJZ010000002.1"/>
</dbReference>
<feature type="transmembrane region" description="Helical" evidence="1">
    <location>
        <begin position="86"/>
        <end position="105"/>
    </location>
</feature>
<keyword evidence="1" id="KW-0812">Transmembrane</keyword>
<feature type="transmembrane region" description="Helical" evidence="1">
    <location>
        <begin position="111"/>
        <end position="130"/>
    </location>
</feature>
<evidence type="ECO:0000256" key="1">
    <source>
        <dbReference type="SAM" id="Phobius"/>
    </source>
</evidence>
<evidence type="ECO:0000313" key="4">
    <source>
        <dbReference type="Proteomes" id="UP001361239"/>
    </source>
</evidence>
<dbReference type="InterPro" id="IPR010982">
    <property type="entry name" value="Lambda_DNA-bd_dom_sf"/>
</dbReference>
<dbReference type="EMBL" id="JBBHJZ010000002">
    <property type="protein sequence ID" value="MEJ5977137.1"/>
    <property type="molecule type" value="Genomic_DNA"/>
</dbReference>
<dbReference type="SUPFAM" id="SSF47413">
    <property type="entry name" value="lambda repressor-like DNA-binding domains"/>
    <property type="match status" value="1"/>
</dbReference>
<dbReference type="CDD" id="cd00093">
    <property type="entry name" value="HTH_XRE"/>
    <property type="match status" value="1"/>
</dbReference>
<dbReference type="Pfam" id="PF01381">
    <property type="entry name" value="HTH_3"/>
    <property type="match status" value="1"/>
</dbReference>
<keyword evidence="4" id="KW-1185">Reference proteome</keyword>
<name>A0ABU8RWL0_9SPHN</name>
<protein>
    <submittedName>
        <fullName evidence="3">2TM domain-containing protein</fullName>
    </submittedName>
</protein>
<dbReference type="Proteomes" id="UP001361239">
    <property type="component" value="Unassembled WGS sequence"/>
</dbReference>
<dbReference type="InterPro" id="IPR025698">
    <property type="entry name" value="2TM_dom"/>
</dbReference>
<dbReference type="PROSITE" id="PS50943">
    <property type="entry name" value="HTH_CROC1"/>
    <property type="match status" value="1"/>
</dbReference>
<evidence type="ECO:0000259" key="2">
    <source>
        <dbReference type="PROSITE" id="PS50943"/>
    </source>
</evidence>
<evidence type="ECO:0000313" key="3">
    <source>
        <dbReference type="EMBL" id="MEJ5977137.1"/>
    </source>
</evidence>
<feature type="domain" description="HTH cro/C1-type" evidence="2">
    <location>
        <begin position="3"/>
        <end position="56"/>
    </location>
</feature>
<sequence length="156" mass="17776">MIVQKMRLQRGWSQQQLADLSGLNVRTIQRIENGQSASLESFKALGAAFNVDFSELQEEAVRDIARNPEQTEIALAFSHVREVRQFYHGLIVYVAVMSALVAFNLSATPRVLWVIFPAIGWGLGLAGWALRVFEVIPWFGPEWERRQVEKRLGHKL</sequence>
<reference evidence="3 4" key="1">
    <citation type="submission" date="2024-03" db="EMBL/GenBank/DDBJ databases">
        <authorList>
            <person name="Jo J.-H."/>
        </authorList>
    </citation>
    <scope>NUCLEOTIDE SEQUENCE [LARGE SCALE GENOMIC DNA]</scope>
    <source>
        <strain evidence="3 4">PS1R-30</strain>
    </source>
</reference>
<accession>A0ABU8RWL0</accession>
<proteinExistence type="predicted"/>
<gene>
    <name evidence="3" type="ORF">WG901_10860</name>
</gene>
<dbReference type="Pfam" id="PF13239">
    <property type="entry name" value="2TM"/>
    <property type="match status" value="1"/>
</dbReference>
<dbReference type="Gene3D" id="1.10.260.40">
    <property type="entry name" value="lambda repressor-like DNA-binding domains"/>
    <property type="match status" value="1"/>
</dbReference>